<dbReference type="Gene3D" id="1.10.10.10">
    <property type="entry name" value="Winged helix-like DNA-binding domain superfamily/Winged helix DNA-binding domain"/>
    <property type="match status" value="1"/>
</dbReference>
<dbReference type="PANTHER" id="PTHR30537">
    <property type="entry name" value="HTH-TYPE TRANSCRIPTIONAL REGULATOR"/>
    <property type="match status" value="1"/>
</dbReference>
<dbReference type="InterPro" id="IPR058163">
    <property type="entry name" value="LysR-type_TF_proteobact-type"/>
</dbReference>
<accession>A0A0J0YPW7</accession>
<dbReference type="Pfam" id="PF00126">
    <property type="entry name" value="HTH_1"/>
    <property type="match status" value="1"/>
</dbReference>
<dbReference type="RefSeq" id="WP_047761663.1">
    <property type="nucleotide sequence ID" value="NZ_CP091510.1"/>
</dbReference>
<dbReference type="Gene3D" id="3.40.190.10">
    <property type="entry name" value="Periplasmic binding protein-like II"/>
    <property type="match status" value="2"/>
</dbReference>
<sequence>MESIRRFPLNALKFFFCVGKYGGLAAAAEQLCVTHGAVSKQLKILEEHIGEALFFKQGRALRLSPAGLKLYESCQYMFAELDNTLAKLKHSQERDLVVSCEPTLAMKWLIPRITHFPKEYGFHVVILAAGGQVDFQRQAVDVAIRRNDFAWPETVFAEYLCAEKTGPVHIPEPLYLKKLHTHTRPDAWSRWEKQHAGAELPYEGDMFFEHFYLSIQAAVAGLGVAVASELMVDEEIRRGILAAPHGFQDDGSAYYLLSDIPFEADCRRQKFLSWLKEQMHSAVVGA</sequence>
<evidence type="ECO:0000259" key="5">
    <source>
        <dbReference type="PROSITE" id="PS50931"/>
    </source>
</evidence>
<keyword evidence="7" id="KW-1185">Reference proteome</keyword>
<dbReference type="PROSITE" id="PS50931">
    <property type="entry name" value="HTH_LYSR"/>
    <property type="match status" value="1"/>
</dbReference>
<name>A0A0J0YPW7_9NEIS</name>
<dbReference type="PATRIC" id="fig|1470200.3.peg.849"/>
<evidence type="ECO:0000256" key="2">
    <source>
        <dbReference type="ARBA" id="ARBA00023015"/>
    </source>
</evidence>
<proteinExistence type="inferred from homology"/>
<dbReference type="GO" id="GO:0043565">
    <property type="term" value="F:sequence-specific DNA binding"/>
    <property type="evidence" value="ECO:0007669"/>
    <property type="project" value="TreeGrafter"/>
</dbReference>
<comment type="similarity">
    <text evidence="1">Belongs to the LysR transcriptional regulatory family.</text>
</comment>
<feature type="domain" description="HTH lysR-type" evidence="5">
    <location>
        <begin position="7"/>
        <end position="64"/>
    </location>
</feature>
<dbReference type="InterPro" id="IPR036388">
    <property type="entry name" value="WH-like_DNA-bd_sf"/>
</dbReference>
<dbReference type="AlphaFoldDB" id="A0A0J0YPW7"/>
<dbReference type="GO" id="GO:0003700">
    <property type="term" value="F:DNA-binding transcription factor activity"/>
    <property type="evidence" value="ECO:0007669"/>
    <property type="project" value="InterPro"/>
</dbReference>
<organism evidence="6 7">
    <name type="scientific">Neisseria arctica</name>
    <dbReference type="NCBI Taxonomy" id="1470200"/>
    <lineage>
        <taxon>Bacteria</taxon>
        <taxon>Pseudomonadati</taxon>
        <taxon>Pseudomonadota</taxon>
        <taxon>Betaproteobacteria</taxon>
        <taxon>Neisseriales</taxon>
        <taxon>Neisseriaceae</taxon>
        <taxon>Neisseria</taxon>
    </lineage>
</organism>
<evidence type="ECO:0000313" key="7">
    <source>
        <dbReference type="Proteomes" id="UP000036027"/>
    </source>
</evidence>
<evidence type="ECO:0000256" key="1">
    <source>
        <dbReference type="ARBA" id="ARBA00009437"/>
    </source>
</evidence>
<dbReference type="SUPFAM" id="SSF46785">
    <property type="entry name" value="Winged helix' DNA-binding domain"/>
    <property type="match status" value="1"/>
</dbReference>
<dbReference type="STRING" id="1470200.PL75_09305"/>
<dbReference type="Pfam" id="PF03466">
    <property type="entry name" value="LysR_substrate"/>
    <property type="match status" value="1"/>
</dbReference>
<gene>
    <name evidence="6" type="ORF">PL75_09305</name>
</gene>
<evidence type="ECO:0000256" key="4">
    <source>
        <dbReference type="ARBA" id="ARBA00023163"/>
    </source>
</evidence>
<keyword evidence="4" id="KW-0804">Transcription</keyword>
<dbReference type="SUPFAM" id="SSF53850">
    <property type="entry name" value="Periplasmic binding protein-like II"/>
    <property type="match status" value="1"/>
</dbReference>
<keyword evidence="2" id="KW-0805">Transcription regulation</keyword>
<protein>
    <submittedName>
        <fullName evidence="6">Transcriptional regulator</fullName>
    </submittedName>
</protein>
<comment type="caution">
    <text evidence="6">The sequence shown here is derived from an EMBL/GenBank/DDBJ whole genome shotgun (WGS) entry which is preliminary data.</text>
</comment>
<dbReference type="InterPro" id="IPR005119">
    <property type="entry name" value="LysR_subst-bd"/>
</dbReference>
<keyword evidence="3" id="KW-0238">DNA-binding</keyword>
<dbReference type="InterPro" id="IPR036390">
    <property type="entry name" value="WH_DNA-bd_sf"/>
</dbReference>
<reference evidence="6 7" key="1">
    <citation type="submission" date="2014-11" db="EMBL/GenBank/DDBJ databases">
        <title>Genome of a novel goose pathogen.</title>
        <authorList>
            <person name="Hansen C.M."/>
            <person name="Hueffer K."/>
            <person name="Choi S.C."/>
        </authorList>
    </citation>
    <scope>NUCLEOTIDE SEQUENCE [LARGE SCALE GENOMIC DNA]</scope>
    <source>
        <strain evidence="6 7">KH1503</strain>
    </source>
</reference>
<dbReference type="GO" id="GO:0006351">
    <property type="term" value="P:DNA-templated transcription"/>
    <property type="evidence" value="ECO:0007669"/>
    <property type="project" value="TreeGrafter"/>
</dbReference>
<dbReference type="PANTHER" id="PTHR30537:SF74">
    <property type="entry name" value="HTH-TYPE TRANSCRIPTIONAL REGULATOR TRPI"/>
    <property type="match status" value="1"/>
</dbReference>
<dbReference type="Proteomes" id="UP000036027">
    <property type="component" value="Unassembled WGS sequence"/>
</dbReference>
<evidence type="ECO:0000256" key="3">
    <source>
        <dbReference type="ARBA" id="ARBA00023125"/>
    </source>
</evidence>
<dbReference type="EMBL" id="JTDO01000017">
    <property type="protein sequence ID" value="KLT72196.1"/>
    <property type="molecule type" value="Genomic_DNA"/>
</dbReference>
<dbReference type="OrthoDB" id="9124618at2"/>
<evidence type="ECO:0000313" key="6">
    <source>
        <dbReference type="EMBL" id="KLT72196.1"/>
    </source>
</evidence>
<dbReference type="InterPro" id="IPR000847">
    <property type="entry name" value="LysR_HTH_N"/>
</dbReference>